<organism evidence="1 2">
    <name type="scientific">Prorocentrum cordatum</name>
    <dbReference type="NCBI Taxonomy" id="2364126"/>
    <lineage>
        <taxon>Eukaryota</taxon>
        <taxon>Sar</taxon>
        <taxon>Alveolata</taxon>
        <taxon>Dinophyceae</taxon>
        <taxon>Prorocentrales</taxon>
        <taxon>Prorocentraceae</taxon>
        <taxon>Prorocentrum</taxon>
    </lineage>
</organism>
<name>A0ABN9WR53_9DINO</name>
<protein>
    <submittedName>
        <fullName evidence="1">Uncharacterized protein</fullName>
    </submittedName>
</protein>
<dbReference type="Proteomes" id="UP001189429">
    <property type="component" value="Unassembled WGS sequence"/>
</dbReference>
<gene>
    <name evidence="1" type="ORF">PCOR1329_LOCUS68594</name>
</gene>
<feature type="non-terminal residue" evidence="1">
    <location>
        <position position="65"/>
    </location>
</feature>
<accession>A0ABN9WR53</accession>
<evidence type="ECO:0000313" key="2">
    <source>
        <dbReference type="Proteomes" id="UP001189429"/>
    </source>
</evidence>
<comment type="caution">
    <text evidence="1">The sequence shown here is derived from an EMBL/GenBank/DDBJ whole genome shotgun (WGS) entry which is preliminary data.</text>
</comment>
<proteinExistence type="predicted"/>
<evidence type="ECO:0000313" key="1">
    <source>
        <dbReference type="EMBL" id="CAK0887589.1"/>
    </source>
</evidence>
<sequence length="65" mass="7710">MFDATFKAKQDFTGGMRISQKRMEAVWDEMYHAKFVDQYREQKGRKPTSNVLAGHRLTNMRTIVR</sequence>
<keyword evidence="2" id="KW-1185">Reference proteome</keyword>
<dbReference type="EMBL" id="CAUYUJ010018956">
    <property type="protein sequence ID" value="CAK0887589.1"/>
    <property type="molecule type" value="Genomic_DNA"/>
</dbReference>
<reference evidence="1" key="1">
    <citation type="submission" date="2023-10" db="EMBL/GenBank/DDBJ databases">
        <authorList>
            <person name="Chen Y."/>
            <person name="Shah S."/>
            <person name="Dougan E. K."/>
            <person name="Thang M."/>
            <person name="Chan C."/>
        </authorList>
    </citation>
    <scope>NUCLEOTIDE SEQUENCE [LARGE SCALE GENOMIC DNA]</scope>
</reference>